<feature type="domain" description="Capsular polysaccharide assembling protein CapF C-terminal" evidence="2">
    <location>
        <begin position="109"/>
        <end position="202"/>
    </location>
</feature>
<protein>
    <recommendedName>
        <fullName evidence="2">Capsular polysaccharide assembling protein CapF C-terminal domain-containing protein</fullName>
    </recommendedName>
</protein>
<keyword evidence="1" id="KW-0472">Membrane</keyword>
<dbReference type="Gene3D" id="2.60.120.10">
    <property type="entry name" value="Jelly Rolls"/>
    <property type="match status" value="1"/>
</dbReference>
<dbReference type="EMBL" id="DF236999">
    <property type="protein sequence ID" value="GAQ80289.1"/>
    <property type="molecule type" value="Genomic_DNA"/>
</dbReference>
<gene>
    <name evidence="3" type="ORF">KFL_000500430</name>
</gene>
<dbReference type="PANTHER" id="PTHR37742">
    <property type="entry name" value="OS01G0810200 PROTEIN"/>
    <property type="match status" value="1"/>
</dbReference>
<keyword evidence="1" id="KW-0812">Transmembrane</keyword>
<name>A0A1Y1HSW5_KLENI</name>
<evidence type="ECO:0000259" key="2">
    <source>
        <dbReference type="Pfam" id="PF14667"/>
    </source>
</evidence>
<dbReference type="Pfam" id="PF14667">
    <property type="entry name" value="Polysacc_synt_C"/>
    <property type="match status" value="1"/>
</dbReference>
<dbReference type="OrthoDB" id="2017432at2759"/>
<keyword evidence="4" id="KW-1185">Reference proteome</keyword>
<dbReference type="OMA" id="DTDFHIW"/>
<dbReference type="PANTHER" id="PTHR37742:SF1">
    <property type="entry name" value="OS01G0810200 PROTEIN"/>
    <property type="match status" value="1"/>
</dbReference>
<keyword evidence="1" id="KW-1133">Transmembrane helix</keyword>
<accession>A0A1Y1HSW5</accession>
<dbReference type="InterPro" id="IPR014710">
    <property type="entry name" value="RmlC-like_jellyroll"/>
</dbReference>
<evidence type="ECO:0000313" key="3">
    <source>
        <dbReference type="EMBL" id="GAQ80289.1"/>
    </source>
</evidence>
<sequence>MGDKDRYQQFYQPKADFTKQVRIVLVSLVALGGLLGLYLLAVPSETKSSSRTYKNLANSDRGLHLDADLARLDLQPGAGDPRTDDRGWMVDPREAAHQAGLQGAAVCEDVHLGIILPGKTRGNHRHHTKNETFILWGARTKWRVENPESEHGYVEVVLERDDVVVTVGRASIAHAVINIDTQLSTNLVSCTDGLFDPKHPDTDYKVWKDLNH</sequence>
<feature type="transmembrane region" description="Helical" evidence="1">
    <location>
        <begin position="21"/>
        <end position="41"/>
    </location>
</feature>
<dbReference type="Proteomes" id="UP000054558">
    <property type="component" value="Unassembled WGS sequence"/>
</dbReference>
<dbReference type="AlphaFoldDB" id="A0A1Y1HSW5"/>
<dbReference type="SUPFAM" id="SSF51182">
    <property type="entry name" value="RmlC-like cupins"/>
    <property type="match status" value="1"/>
</dbReference>
<reference evidence="3 4" key="1">
    <citation type="journal article" date="2014" name="Nat. Commun.">
        <title>Klebsormidium flaccidum genome reveals primary factors for plant terrestrial adaptation.</title>
        <authorList>
            <person name="Hori K."/>
            <person name="Maruyama F."/>
            <person name="Fujisawa T."/>
            <person name="Togashi T."/>
            <person name="Yamamoto N."/>
            <person name="Seo M."/>
            <person name="Sato S."/>
            <person name="Yamada T."/>
            <person name="Mori H."/>
            <person name="Tajima N."/>
            <person name="Moriyama T."/>
            <person name="Ikeuchi M."/>
            <person name="Watanabe M."/>
            <person name="Wada H."/>
            <person name="Kobayashi K."/>
            <person name="Saito M."/>
            <person name="Masuda T."/>
            <person name="Sasaki-Sekimoto Y."/>
            <person name="Mashiguchi K."/>
            <person name="Awai K."/>
            <person name="Shimojima M."/>
            <person name="Masuda S."/>
            <person name="Iwai M."/>
            <person name="Nobusawa T."/>
            <person name="Narise T."/>
            <person name="Kondo S."/>
            <person name="Saito H."/>
            <person name="Sato R."/>
            <person name="Murakawa M."/>
            <person name="Ihara Y."/>
            <person name="Oshima-Yamada Y."/>
            <person name="Ohtaka K."/>
            <person name="Satoh M."/>
            <person name="Sonobe K."/>
            <person name="Ishii M."/>
            <person name="Ohtani R."/>
            <person name="Kanamori-Sato M."/>
            <person name="Honoki R."/>
            <person name="Miyazaki D."/>
            <person name="Mochizuki H."/>
            <person name="Umetsu J."/>
            <person name="Higashi K."/>
            <person name="Shibata D."/>
            <person name="Kamiya Y."/>
            <person name="Sato N."/>
            <person name="Nakamura Y."/>
            <person name="Tabata S."/>
            <person name="Ida S."/>
            <person name="Kurokawa K."/>
            <person name="Ohta H."/>
        </authorList>
    </citation>
    <scope>NUCLEOTIDE SEQUENCE [LARGE SCALE GENOMIC DNA]</scope>
    <source>
        <strain evidence="3 4">NIES-2285</strain>
    </source>
</reference>
<dbReference type="InterPro" id="IPR011051">
    <property type="entry name" value="RmlC_Cupin_sf"/>
</dbReference>
<organism evidence="3 4">
    <name type="scientific">Klebsormidium nitens</name>
    <name type="common">Green alga</name>
    <name type="synonym">Ulothrix nitens</name>
    <dbReference type="NCBI Taxonomy" id="105231"/>
    <lineage>
        <taxon>Eukaryota</taxon>
        <taxon>Viridiplantae</taxon>
        <taxon>Streptophyta</taxon>
        <taxon>Klebsormidiophyceae</taxon>
        <taxon>Klebsormidiales</taxon>
        <taxon>Klebsormidiaceae</taxon>
        <taxon>Klebsormidium</taxon>
    </lineage>
</organism>
<dbReference type="InterPro" id="IPR029303">
    <property type="entry name" value="CapF_C"/>
</dbReference>
<evidence type="ECO:0000313" key="4">
    <source>
        <dbReference type="Proteomes" id="UP000054558"/>
    </source>
</evidence>
<evidence type="ECO:0000256" key="1">
    <source>
        <dbReference type="SAM" id="Phobius"/>
    </source>
</evidence>
<proteinExistence type="predicted"/>